<feature type="binding site" evidence="6">
    <location>
        <position position="70"/>
    </location>
    <ligand>
        <name>S-adenosyl-L-methionine</name>
        <dbReference type="ChEBI" id="CHEBI:59789"/>
    </ligand>
</feature>
<dbReference type="InterPro" id="IPR029063">
    <property type="entry name" value="SAM-dependent_MTases_sf"/>
</dbReference>
<evidence type="ECO:0000256" key="1">
    <source>
        <dbReference type="ARBA" id="ARBA00022490"/>
    </source>
</evidence>
<dbReference type="PIRSF" id="PIRSF003078">
    <property type="entry name" value="GidB"/>
    <property type="match status" value="1"/>
</dbReference>
<reference evidence="7 8" key="1">
    <citation type="submission" date="2020-02" db="EMBL/GenBank/DDBJ databases">
        <title>Rhodobacter translucens sp. nov., a novel bacterium isolated from activated sludge.</title>
        <authorList>
            <person name="Liu J."/>
        </authorList>
    </citation>
    <scope>NUCLEOTIDE SEQUENCE [LARGE SCALE GENOMIC DNA]</scope>
    <source>
        <strain evidence="7 8">HX-7-19</strain>
    </source>
</reference>
<dbReference type="Proteomes" id="UP000474758">
    <property type="component" value="Unassembled WGS sequence"/>
</dbReference>
<sequence length="205" mass="22111">MKEAKAPLAGVSRETVERLHRLEALLHKWNPAINLVSRSTLANAWDRHILDSAQLFTLSPAEAMSWVDLGSGGGFPGLVVACLAADLRPGMTVTLIESDRRKATFLQQAARDLGLKPSIIVQRIEEATPQGASVVSARALAGLPLLLSLAHRHLGAGGLCLFPKGANWREEVEAARKDWHFDLATHPSETDPMAVILAVKALSHV</sequence>
<keyword evidence="2 6" id="KW-0698">rRNA processing</keyword>
<keyword evidence="8" id="KW-1185">Reference proteome</keyword>
<protein>
    <recommendedName>
        <fullName evidence="6">Ribosomal RNA small subunit methyltransferase G</fullName>
        <ecNumber evidence="6">2.1.1.170</ecNumber>
    </recommendedName>
    <alternativeName>
        <fullName evidence="6">16S rRNA 7-methylguanosine methyltransferase</fullName>
        <shortName evidence="6">16S rRNA m7G methyltransferase</shortName>
    </alternativeName>
</protein>
<keyword evidence="1 6" id="KW-0963">Cytoplasm</keyword>
<dbReference type="HAMAP" id="MF_00074">
    <property type="entry name" value="16SrRNA_methyltr_G"/>
    <property type="match status" value="1"/>
</dbReference>
<dbReference type="PANTHER" id="PTHR31760">
    <property type="entry name" value="S-ADENOSYL-L-METHIONINE-DEPENDENT METHYLTRANSFERASES SUPERFAMILY PROTEIN"/>
    <property type="match status" value="1"/>
</dbReference>
<dbReference type="GO" id="GO:0005829">
    <property type="term" value="C:cytosol"/>
    <property type="evidence" value="ECO:0007669"/>
    <property type="project" value="TreeGrafter"/>
</dbReference>
<dbReference type="PANTHER" id="PTHR31760:SF0">
    <property type="entry name" value="S-ADENOSYL-L-METHIONINE-DEPENDENT METHYLTRANSFERASES SUPERFAMILY PROTEIN"/>
    <property type="match status" value="1"/>
</dbReference>
<dbReference type="AlphaFoldDB" id="A0A6M1U137"/>
<keyword evidence="5 6" id="KW-0949">S-adenosyl-L-methionine</keyword>
<dbReference type="EC" id="2.1.1.170" evidence="6"/>
<evidence type="ECO:0000256" key="5">
    <source>
        <dbReference type="ARBA" id="ARBA00022691"/>
    </source>
</evidence>
<evidence type="ECO:0000313" key="8">
    <source>
        <dbReference type="Proteomes" id="UP000474758"/>
    </source>
</evidence>
<dbReference type="EMBL" id="JAALFE010000008">
    <property type="protein sequence ID" value="NGQ91154.1"/>
    <property type="molecule type" value="Genomic_DNA"/>
</dbReference>
<comment type="caution">
    <text evidence="7">The sequence shown here is derived from an EMBL/GenBank/DDBJ whole genome shotgun (WGS) entry which is preliminary data.</text>
</comment>
<organism evidence="7 8">
    <name type="scientific">Paragemmobacter kunshanensis</name>
    <dbReference type="NCBI Taxonomy" id="2583234"/>
    <lineage>
        <taxon>Bacteria</taxon>
        <taxon>Pseudomonadati</taxon>
        <taxon>Pseudomonadota</taxon>
        <taxon>Alphaproteobacteria</taxon>
        <taxon>Rhodobacterales</taxon>
        <taxon>Paracoccaceae</taxon>
        <taxon>Paragemmobacter</taxon>
    </lineage>
</organism>
<dbReference type="GO" id="GO:0070043">
    <property type="term" value="F:rRNA (guanine-N7-)-methyltransferase activity"/>
    <property type="evidence" value="ECO:0007669"/>
    <property type="project" value="UniProtKB-UniRule"/>
</dbReference>
<dbReference type="InterPro" id="IPR003682">
    <property type="entry name" value="rRNA_ssu_MeTfrase_G"/>
</dbReference>
<comment type="catalytic activity">
    <reaction evidence="6">
        <text>guanosine(527) in 16S rRNA + S-adenosyl-L-methionine = N(7)-methylguanosine(527) in 16S rRNA + S-adenosyl-L-homocysteine</text>
        <dbReference type="Rhea" id="RHEA:42732"/>
        <dbReference type="Rhea" id="RHEA-COMP:10209"/>
        <dbReference type="Rhea" id="RHEA-COMP:10210"/>
        <dbReference type="ChEBI" id="CHEBI:57856"/>
        <dbReference type="ChEBI" id="CHEBI:59789"/>
        <dbReference type="ChEBI" id="CHEBI:74269"/>
        <dbReference type="ChEBI" id="CHEBI:74480"/>
        <dbReference type="EC" id="2.1.1.170"/>
    </reaction>
</comment>
<evidence type="ECO:0000256" key="6">
    <source>
        <dbReference type="HAMAP-Rule" id="MF_00074"/>
    </source>
</evidence>
<feature type="binding site" evidence="6">
    <location>
        <begin position="124"/>
        <end position="125"/>
    </location>
    <ligand>
        <name>S-adenosyl-L-methionine</name>
        <dbReference type="ChEBI" id="CHEBI:59789"/>
    </ligand>
</feature>
<accession>A0A6M1U137</accession>
<dbReference type="RefSeq" id="WP_165049401.1">
    <property type="nucleotide sequence ID" value="NZ_JAALFE010000008.1"/>
</dbReference>
<keyword evidence="4 6" id="KW-0808">Transferase</keyword>
<evidence type="ECO:0000256" key="3">
    <source>
        <dbReference type="ARBA" id="ARBA00022603"/>
    </source>
</evidence>
<comment type="subcellular location">
    <subcellularLocation>
        <location evidence="6">Cytoplasm</location>
    </subcellularLocation>
</comment>
<dbReference type="SUPFAM" id="SSF53335">
    <property type="entry name" value="S-adenosyl-L-methionine-dependent methyltransferases"/>
    <property type="match status" value="1"/>
</dbReference>
<comment type="function">
    <text evidence="6">Specifically methylates the N7 position of guanine in position 527 of 16S rRNA.</text>
</comment>
<gene>
    <name evidence="6 7" type="primary">rsmG</name>
    <name evidence="7" type="ORF">G5V65_09615</name>
</gene>
<feature type="binding site" evidence="6">
    <location>
        <position position="75"/>
    </location>
    <ligand>
        <name>S-adenosyl-L-methionine</name>
        <dbReference type="ChEBI" id="CHEBI:59789"/>
    </ligand>
</feature>
<comment type="caution">
    <text evidence="6">Lacks conserved residue(s) required for the propagation of feature annotation.</text>
</comment>
<feature type="binding site" evidence="6">
    <location>
        <position position="138"/>
    </location>
    <ligand>
        <name>S-adenosyl-L-methionine</name>
        <dbReference type="ChEBI" id="CHEBI:59789"/>
    </ligand>
</feature>
<dbReference type="Pfam" id="PF02527">
    <property type="entry name" value="GidB"/>
    <property type="match status" value="1"/>
</dbReference>
<comment type="similarity">
    <text evidence="6">Belongs to the methyltransferase superfamily. RNA methyltransferase RsmG family.</text>
</comment>
<evidence type="ECO:0000256" key="2">
    <source>
        <dbReference type="ARBA" id="ARBA00022552"/>
    </source>
</evidence>
<evidence type="ECO:0000313" key="7">
    <source>
        <dbReference type="EMBL" id="NGQ91154.1"/>
    </source>
</evidence>
<name>A0A6M1U137_9RHOB</name>
<dbReference type="NCBIfam" id="TIGR00138">
    <property type="entry name" value="rsmG_gidB"/>
    <property type="match status" value="1"/>
</dbReference>
<proteinExistence type="inferred from homology"/>
<keyword evidence="3 6" id="KW-0489">Methyltransferase</keyword>
<evidence type="ECO:0000256" key="4">
    <source>
        <dbReference type="ARBA" id="ARBA00022679"/>
    </source>
</evidence>
<dbReference type="Gene3D" id="3.40.50.150">
    <property type="entry name" value="Vaccinia Virus protein VP39"/>
    <property type="match status" value="1"/>
</dbReference>